<reference evidence="3 9" key="4">
    <citation type="journal article" date="2012" name="Virus Genes">
        <title>Genome sequence determination and analysis of a Chinese virulent strain, LMS, of Gallid herpesvirus type 2.</title>
        <authorList>
            <person name="Cheng Y."/>
            <person name="Cong F."/>
            <person name="Zhang Y.P."/>
            <person name="Li Z.J."/>
            <person name="Xu N.N."/>
            <person name="Hou G.Y."/>
            <person name="Liu C.J."/>
        </authorList>
    </citation>
    <scope>NUCLEOTIDE SEQUENCE [LARGE SCALE GENOMIC DNA]</scope>
    <source>
        <strain evidence="3">LMS</strain>
    </source>
</reference>
<dbReference type="EMBL" id="EF523390">
    <property type="protein sequence ID" value="ABR13209.1"/>
    <property type="molecule type" value="Genomic_DNA"/>
</dbReference>
<dbReference type="EMBL" id="MT872313">
    <property type="protein sequence ID" value="QOT14809.1"/>
    <property type="molecule type" value="Genomic_DNA"/>
</dbReference>
<dbReference type="Proteomes" id="UP000133397">
    <property type="component" value="Segment"/>
</dbReference>
<dbReference type="EMBL" id="MT797630">
    <property type="protein sequence ID" value="QOT14298.1"/>
    <property type="molecule type" value="Genomic_DNA"/>
</dbReference>
<reference evidence="10 13" key="5">
    <citation type="journal article" date="2012" name="Virus Genes">
        <title>Dynamic equilibrium of Marek's disease genomes during in vitro serial passage.</title>
        <authorList>
            <person name="Spatz S.J."/>
            <person name="Volkening J.D."/>
            <person name="Gimeno I.M."/>
            <person name="Heidari M."/>
            <person name="Witter R.L."/>
        </authorList>
    </citation>
    <scope>NUCLEOTIDE SEQUENCE [LARGE SCALE GENOMIC DNA]</scope>
    <source>
        <strain evidence="4">648a</strain>
    </source>
</reference>
<dbReference type="EMBL" id="MT797631">
    <property type="protein sequence ID" value="QOT14484.1"/>
    <property type="molecule type" value="Genomic_DNA"/>
</dbReference>
<protein>
    <submittedName>
        <fullName evidence="1">Uncharacterized protein</fullName>
    </submittedName>
</protein>
<dbReference type="EMBL" id="MT955328">
    <property type="protein sequence ID" value="QOT14948.1"/>
    <property type="molecule type" value="Genomic_DNA"/>
</dbReference>
<reference evidence="8" key="9">
    <citation type="submission" date="2020-09" db="EMBL/GenBank/DDBJ databases">
        <title>Functional analysis of genomic repeat regions in Marek's disease virus replication and pathogenesis.</title>
        <authorList>
            <person name="Vychodil T."/>
            <person name="Conradie A.M."/>
            <person name="Trimpert J."/>
            <person name="Aswad A."/>
            <person name="Bertzbach L.D."/>
            <person name="Kaufer B."/>
        </authorList>
    </citation>
    <scope>NUCLEOTIDE SEQUENCE</scope>
</reference>
<reference evidence="2 11" key="1">
    <citation type="journal article" date="2007" name="Arch. Virol.">
        <title>Sequence determination of variable regions within the genomes of gallid herpesvirus-2 pathotypes.</title>
        <authorList>
            <person name="Spatz S.J."/>
            <person name="Silva R.F."/>
        </authorList>
    </citation>
    <scope>NUCLEOTIDE SEQUENCE [LARGE SCALE GENOMIC DNA]</scope>
    <source>
        <strain evidence="2">CU-2</strain>
    </source>
</reference>
<evidence type="ECO:0000313" key="12">
    <source>
        <dbReference type="Proteomes" id="UP000143489"/>
    </source>
</evidence>
<reference evidence="5" key="6">
    <citation type="submission" date="2020-07" db="EMBL/GenBank/DDBJ databases">
        <title>Distinct polymorphisms in a single herpesvirus gene are capable of enhancing virulence and mediate vaccinal resistance.</title>
        <authorList>
            <person name="Conradie A.M."/>
            <person name="Bertzbach L.D."/>
            <person name="Trimpert J.D."/>
            <person name="Patria J.N."/>
            <person name="Murata S."/>
            <person name="Parcells M.S."/>
            <person name="Kaufer B.B."/>
        </authorList>
    </citation>
    <scope>NUCLEOTIDE SEQUENCE</scope>
</reference>
<evidence type="ECO:0000313" key="6">
    <source>
        <dbReference type="EMBL" id="QOT14298.1"/>
    </source>
</evidence>
<dbReference type="EMBL" id="JQ820250">
    <property type="protein sequence ID" value="AFM75436.1"/>
    <property type="molecule type" value="Genomic_DNA"/>
</dbReference>
<gene>
    <name evidence="1" type="ORF">MDV092.8</name>
</gene>
<dbReference type="Proteomes" id="UP000143489">
    <property type="component" value="Segment"/>
</dbReference>
<dbReference type="EMBL" id="MT994392">
    <property type="protein sequence ID" value="QOT15082.1"/>
    <property type="molecule type" value="Genomic_DNA"/>
</dbReference>
<evidence type="ECO:0000313" key="10">
    <source>
        <dbReference type="Proteomes" id="UP000134084"/>
    </source>
</evidence>
<evidence type="ECO:0000313" key="5">
    <source>
        <dbReference type="EMBL" id="QOT14112.1"/>
    </source>
</evidence>
<dbReference type="EMBL" id="JQ314003">
    <property type="protein sequence ID" value="AEZ51784.1"/>
    <property type="molecule type" value="Genomic_DNA"/>
</dbReference>
<proteinExistence type="predicted"/>
<evidence type="ECO:0000313" key="11">
    <source>
        <dbReference type="Proteomes" id="UP000134498"/>
    </source>
</evidence>
<name>A7KQC3_9ALPH</name>
<dbReference type="Proteomes" id="UP000134498">
    <property type="component" value="Genome"/>
</dbReference>
<dbReference type="Proteomes" id="UP000180864">
    <property type="component" value="Segment"/>
</dbReference>
<dbReference type="Proteomes" id="UP000181598">
    <property type="component" value="Segment"/>
</dbReference>
<dbReference type="EMBL" id="JQ809691">
    <property type="protein sequence ID" value="AFM75072.1"/>
    <property type="molecule type" value="Genomic_DNA"/>
</dbReference>
<reference evidence="6" key="7">
    <citation type="submission" date="2020-07" db="EMBL/GenBank/DDBJ databases">
        <title>Distinct polymorphisms in a single herpesvirus gene are capable of enhancing virulence and mediate vaccinal resistance.</title>
        <authorList>
            <person name="Conradie A.M."/>
            <person name="Bertzbach L.D."/>
            <person name="Trimpert J."/>
            <person name="Patria J.N."/>
            <person name="Murata S."/>
            <person name="Parcells M.S."/>
            <person name="Kaufer B.B."/>
        </authorList>
    </citation>
    <scope>NUCLEOTIDE SEQUENCE</scope>
</reference>
<sequence length="75" mass="9060">MDQVQAVQANWFPEFHSIHNIWVYLYVHLIYMLPQSPPILHFQVCPKIYFQFLHHDVLYPFRGYMPMLQANPVLS</sequence>
<evidence type="ECO:0000313" key="13">
    <source>
        <dbReference type="Proteomes" id="UP000180864"/>
    </source>
</evidence>
<reference evidence="2 11" key="3">
    <citation type="journal article" date="2008" name="Virus Genes">
        <title>Sequence determination of a mildly virulent strain (CU-2) of Gallid herpesvirus type 2 using 454 pyrosequencing.</title>
        <authorList>
            <person name="Spatz S.J."/>
            <person name="Rue C.A."/>
        </authorList>
    </citation>
    <scope>NUCLEOTIDE SEQUENCE [LARGE SCALE GENOMIC DNA]</scope>
    <source>
        <strain evidence="2">CU-2</strain>
    </source>
</reference>
<reference evidence="7" key="8">
    <citation type="submission" date="2020-08" db="EMBL/GenBank/DDBJ databases">
        <title>Marek's disease virus requires both copies of the inverted repeat regions for efficient in vivo replication and pathogenesis.</title>
        <authorList>
            <person name="Conradie A.M."/>
            <person name="Kaufer B."/>
        </authorList>
    </citation>
    <scope>NUCLEOTIDE SEQUENCE</scope>
</reference>
<reference evidence="1 12" key="2">
    <citation type="journal article" date="2007" name="Virus Genes">
        <title>Comparative sequence analysis of a highly oncogenic but horizontal spread-defective clone of Marek's disease virus.</title>
        <authorList>
            <person name="Spatz S.J."/>
            <person name="Zhao Y."/>
            <person name="Petherbridge L."/>
            <person name="Smith L.P."/>
            <person name="Baigent S.J."/>
            <person name="Nair V."/>
        </authorList>
    </citation>
    <scope>NUCLEOTIDE SEQUENCE [LARGE SCALE GENOMIC DNA]</scope>
    <source>
        <strain evidence="1">RB-1B</strain>
    </source>
</reference>
<evidence type="ECO:0000313" key="4">
    <source>
        <dbReference type="EMBL" id="AFM74696.1"/>
    </source>
</evidence>
<dbReference type="EMBL" id="MT813453">
    <property type="protein sequence ID" value="QOT14665.1"/>
    <property type="molecule type" value="Genomic_DNA"/>
</dbReference>
<dbReference type="EMBL" id="EU499381">
    <property type="protein sequence ID" value="ACF94956.1"/>
    <property type="molecule type" value="Genomic_DNA"/>
</dbReference>
<dbReference type="EMBL" id="JQ809692">
    <property type="protein sequence ID" value="AFM75255.1"/>
    <property type="molecule type" value="Genomic_DNA"/>
</dbReference>
<dbReference type="Proteomes" id="UP000181470">
    <property type="component" value="Segment"/>
</dbReference>
<dbReference type="Proteomes" id="UP000181580">
    <property type="component" value="Segment"/>
</dbReference>
<dbReference type="Proteomes" id="UP000180974">
    <property type="component" value="Segment"/>
</dbReference>
<evidence type="ECO:0000313" key="7">
    <source>
        <dbReference type="EMBL" id="QOT14809.1"/>
    </source>
</evidence>
<evidence type="ECO:0000313" key="2">
    <source>
        <dbReference type="EMBL" id="ACF94956.1"/>
    </source>
</evidence>
<organism evidence="1 12">
    <name type="scientific">Gallid alphaherpesvirus 2</name>
    <dbReference type="NCBI Taxonomy" id="10390"/>
    <lineage>
        <taxon>Viruses</taxon>
        <taxon>Duplodnaviria</taxon>
        <taxon>Heunggongvirae</taxon>
        <taxon>Peploviricota</taxon>
        <taxon>Herviviricetes</taxon>
        <taxon>Herpesvirales</taxon>
        <taxon>Orthoherpesviridae</taxon>
        <taxon>Alphaherpesvirinae</taxon>
        <taxon>Mardivirus</taxon>
        <taxon>Mardivirus gallidalpha2</taxon>
    </lineage>
</organism>
<dbReference type="Proteomes" id="UP000134084">
    <property type="component" value="Segment"/>
</dbReference>
<accession>A7KQC3</accession>
<dbReference type="EMBL" id="JQ806362">
    <property type="protein sequence ID" value="AFM74884.1"/>
    <property type="molecule type" value="Genomic_DNA"/>
</dbReference>
<evidence type="ECO:0000313" key="8">
    <source>
        <dbReference type="EMBL" id="QOT14948.1"/>
    </source>
</evidence>
<evidence type="ECO:0000313" key="3">
    <source>
        <dbReference type="EMBL" id="AEZ51784.1"/>
    </source>
</evidence>
<dbReference type="EMBL" id="JQ836662">
    <property type="protein sequence ID" value="AFM75614.1"/>
    <property type="molecule type" value="Genomic_DNA"/>
</dbReference>
<evidence type="ECO:0000313" key="9">
    <source>
        <dbReference type="Proteomes" id="UP000133397"/>
    </source>
</evidence>
<evidence type="ECO:0000313" key="1">
    <source>
        <dbReference type="EMBL" id="ABR13209.1"/>
    </source>
</evidence>
<dbReference type="EMBL" id="MT797629">
    <property type="protein sequence ID" value="QOT14112.1"/>
    <property type="molecule type" value="Genomic_DNA"/>
</dbReference>
<dbReference type="EMBL" id="JQ806361">
    <property type="protein sequence ID" value="AFM74696.1"/>
    <property type="molecule type" value="Genomic_DNA"/>
</dbReference>